<dbReference type="InterPro" id="IPR013249">
    <property type="entry name" value="RNA_pol_sigma70_r4_t2"/>
</dbReference>
<dbReference type="Pfam" id="PF04542">
    <property type="entry name" value="Sigma70_r2"/>
    <property type="match status" value="1"/>
</dbReference>
<evidence type="ECO:0000313" key="9">
    <source>
        <dbReference type="EMBL" id="VFR57500.1"/>
    </source>
</evidence>
<reference evidence="9" key="1">
    <citation type="submission" date="2019-03" db="EMBL/GenBank/DDBJ databases">
        <authorList>
            <person name="Danneels B."/>
        </authorList>
    </citation>
    <scope>NUCLEOTIDE SEQUENCE</scope>
</reference>
<comment type="similarity">
    <text evidence="1">Belongs to the sigma-70 factor family. ECF subfamily.</text>
</comment>
<dbReference type="Gene3D" id="1.10.1740.10">
    <property type="match status" value="1"/>
</dbReference>
<dbReference type="EMBL" id="CAADIH010000039">
    <property type="protein sequence ID" value="VFR51637.1"/>
    <property type="molecule type" value="Genomic_DNA"/>
</dbReference>
<dbReference type="PANTHER" id="PTHR43133">
    <property type="entry name" value="RNA POLYMERASE ECF-TYPE SIGMA FACTO"/>
    <property type="match status" value="1"/>
</dbReference>
<dbReference type="Gene3D" id="1.10.10.10">
    <property type="entry name" value="Winged helix-like DNA-binding domain superfamily/Winged helix DNA-binding domain"/>
    <property type="match status" value="1"/>
</dbReference>
<name>A0A484S6T3_9ZZZZ</name>
<dbReference type="SUPFAM" id="SSF88946">
    <property type="entry name" value="Sigma2 domain of RNA polymerase sigma factors"/>
    <property type="match status" value="1"/>
</dbReference>
<dbReference type="Pfam" id="PF08281">
    <property type="entry name" value="Sigma70_r4_2"/>
    <property type="match status" value="1"/>
</dbReference>
<dbReference type="InterPro" id="IPR013325">
    <property type="entry name" value="RNA_pol_sigma_r2"/>
</dbReference>
<dbReference type="EMBL" id="CAADIF010000001">
    <property type="protein sequence ID" value="VFR57500.1"/>
    <property type="molecule type" value="Genomic_DNA"/>
</dbReference>
<evidence type="ECO:0000256" key="4">
    <source>
        <dbReference type="ARBA" id="ARBA00023163"/>
    </source>
</evidence>
<gene>
    <name evidence="7" type="ORF">ANK1_3485</name>
    <name evidence="9" type="ORF">ANK2_3485</name>
    <name evidence="8" type="ORF">BER2_3634</name>
</gene>
<feature type="domain" description="RNA polymerase sigma-70 region 2" evidence="5">
    <location>
        <begin position="33"/>
        <end position="100"/>
    </location>
</feature>
<dbReference type="GO" id="GO:0003677">
    <property type="term" value="F:DNA binding"/>
    <property type="evidence" value="ECO:0007669"/>
    <property type="project" value="InterPro"/>
</dbReference>
<accession>A0A484S6T3</accession>
<evidence type="ECO:0000313" key="7">
    <source>
        <dbReference type="EMBL" id="VFR35743.1"/>
    </source>
</evidence>
<dbReference type="InterPro" id="IPR036388">
    <property type="entry name" value="WH-like_DNA-bd_sf"/>
</dbReference>
<dbReference type="InterPro" id="IPR013324">
    <property type="entry name" value="RNA_pol_sigma_r3/r4-like"/>
</dbReference>
<dbReference type="PANTHER" id="PTHR43133:SF62">
    <property type="entry name" value="RNA POLYMERASE SIGMA FACTOR SIGZ"/>
    <property type="match status" value="1"/>
</dbReference>
<protein>
    <submittedName>
        <fullName evidence="9">RNA polymerase sigma-70 factor</fullName>
    </submittedName>
</protein>
<evidence type="ECO:0000259" key="6">
    <source>
        <dbReference type="Pfam" id="PF08281"/>
    </source>
</evidence>
<dbReference type="InterPro" id="IPR039425">
    <property type="entry name" value="RNA_pol_sigma-70-like"/>
</dbReference>
<dbReference type="SUPFAM" id="SSF88659">
    <property type="entry name" value="Sigma3 and sigma4 domains of RNA polymerase sigma factors"/>
    <property type="match status" value="1"/>
</dbReference>
<organism evidence="9">
    <name type="scientific">plant metagenome</name>
    <dbReference type="NCBI Taxonomy" id="1297885"/>
    <lineage>
        <taxon>unclassified sequences</taxon>
        <taxon>metagenomes</taxon>
        <taxon>organismal metagenomes</taxon>
    </lineage>
</organism>
<dbReference type="AlphaFoldDB" id="A0A484S6T3"/>
<keyword evidence="2" id="KW-0805">Transcription regulation</keyword>
<dbReference type="InterPro" id="IPR014284">
    <property type="entry name" value="RNA_pol_sigma-70_dom"/>
</dbReference>
<sequence length="189" mass="21261">MSPAAPASDRALPWHELVQAVAQHRDRESFMRLYDHYAPRLQRYLLGLGASPGAAEELVQETLLKLWLHAHAFDPARAMLSTWLFRIARNQYLDSIRRDRVWAAMQLDLDALSLPEQAAEQPSAGEAVDETKLRAAMQALPERQARVIHMSYFEAKSHRQIAEALGLPVGTVKSCIRLAFARLRAALQG</sequence>
<dbReference type="InterPro" id="IPR007627">
    <property type="entry name" value="RNA_pol_sigma70_r2"/>
</dbReference>
<dbReference type="GO" id="GO:0006352">
    <property type="term" value="P:DNA-templated transcription initiation"/>
    <property type="evidence" value="ECO:0007669"/>
    <property type="project" value="InterPro"/>
</dbReference>
<evidence type="ECO:0000256" key="1">
    <source>
        <dbReference type="ARBA" id="ARBA00010641"/>
    </source>
</evidence>
<evidence type="ECO:0000259" key="5">
    <source>
        <dbReference type="Pfam" id="PF04542"/>
    </source>
</evidence>
<dbReference type="EMBL" id="CAADIA010000009">
    <property type="protein sequence ID" value="VFR35743.1"/>
    <property type="molecule type" value="Genomic_DNA"/>
</dbReference>
<dbReference type="NCBIfam" id="TIGR02937">
    <property type="entry name" value="sigma70-ECF"/>
    <property type="match status" value="1"/>
</dbReference>
<evidence type="ECO:0000256" key="3">
    <source>
        <dbReference type="ARBA" id="ARBA00023082"/>
    </source>
</evidence>
<keyword evidence="4" id="KW-0804">Transcription</keyword>
<evidence type="ECO:0000313" key="8">
    <source>
        <dbReference type="EMBL" id="VFR51637.1"/>
    </source>
</evidence>
<keyword evidence="3" id="KW-0731">Sigma factor</keyword>
<proteinExistence type="inferred from homology"/>
<dbReference type="CDD" id="cd06171">
    <property type="entry name" value="Sigma70_r4"/>
    <property type="match status" value="1"/>
</dbReference>
<feature type="domain" description="RNA polymerase sigma factor 70 region 4 type 2" evidence="6">
    <location>
        <begin position="132"/>
        <end position="183"/>
    </location>
</feature>
<evidence type="ECO:0000256" key="2">
    <source>
        <dbReference type="ARBA" id="ARBA00023015"/>
    </source>
</evidence>
<dbReference type="GO" id="GO:0016987">
    <property type="term" value="F:sigma factor activity"/>
    <property type="evidence" value="ECO:0007669"/>
    <property type="project" value="UniProtKB-KW"/>
</dbReference>